<reference evidence="2 3" key="1">
    <citation type="journal article" date="2016" name="Nat. Commun.">
        <title>Thousands of microbial genomes shed light on interconnected biogeochemical processes in an aquifer system.</title>
        <authorList>
            <person name="Anantharaman K."/>
            <person name="Brown C.T."/>
            <person name="Hug L.A."/>
            <person name="Sharon I."/>
            <person name="Castelle C.J."/>
            <person name="Probst A.J."/>
            <person name="Thomas B.C."/>
            <person name="Singh A."/>
            <person name="Wilkins M.J."/>
            <person name="Karaoz U."/>
            <person name="Brodie E.L."/>
            <person name="Williams K.H."/>
            <person name="Hubbard S.S."/>
            <person name="Banfield J.F."/>
        </authorList>
    </citation>
    <scope>NUCLEOTIDE SEQUENCE [LARGE SCALE GENOMIC DNA]</scope>
</reference>
<sequence>MKNYTLLSYLSLGIVLVFGVIMLGYDFLFDCYDGYFECDSLIGTFFSILAEMIGPIILIVGSILAIVFRYLGYKNKDVLSRGNFWSFTVIVSFVILIAFLFFLWFLACALSGGNYFGCGIFW</sequence>
<gene>
    <name evidence="2" type="ORF">A2W48_00385</name>
</gene>
<feature type="transmembrane region" description="Helical" evidence="1">
    <location>
        <begin position="45"/>
        <end position="72"/>
    </location>
</feature>
<name>A0A1F5X1C9_9BACT</name>
<feature type="transmembrane region" description="Helical" evidence="1">
    <location>
        <begin position="7"/>
        <end position="25"/>
    </location>
</feature>
<feature type="transmembrane region" description="Helical" evidence="1">
    <location>
        <begin position="84"/>
        <end position="107"/>
    </location>
</feature>
<accession>A0A1F5X1C9</accession>
<organism evidence="2 3">
    <name type="scientific">Candidatus Giovannonibacteria bacterium RIFCSPHIGHO2_12_44_12</name>
    <dbReference type="NCBI Taxonomy" id="1798340"/>
    <lineage>
        <taxon>Bacteria</taxon>
        <taxon>Candidatus Giovannoniibacteriota</taxon>
    </lineage>
</organism>
<evidence type="ECO:0000313" key="3">
    <source>
        <dbReference type="Proteomes" id="UP000178299"/>
    </source>
</evidence>
<dbReference type="EMBL" id="MFHS01000009">
    <property type="protein sequence ID" value="OGF81707.1"/>
    <property type="molecule type" value="Genomic_DNA"/>
</dbReference>
<keyword evidence="1" id="KW-0812">Transmembrane</keyword>
<dbReference type="Proteomes" id="UP000178299">
    <property type="component" value="Unassembled WGS sequence"/>
</dbReference>
<evidence type="ECO:0000256" key="1">
    <source>
        <dbReference type="SAM" id="Phobius"/>
    </source>
</evidence>
<evidence type="ECO:0000313" key="2">
    <source>
        <dbReference type="EMBL" id="OGF81707.1"/>
    </source>
</evidence>
<proteinExistence type="predicted"/>
<comment type="caution">
    <text evidence="2">The sequence shown here is derived from an EMBL/GenBank/DDBJ whole genome shotgun (WGS) entry which is preliminary data.</text>
</comment>
<keyword evidence="1" id="KW-1133">Transmembrane helix</keyword>
<protein>
    <submittedName>
        <fullName evidence="2">Uncharacterized protein</fullName>
    </submittedName>
</protein>
<keyword evidence="1" id="KW-0472">Membrane</keyword>
<dbReference type="AlphaFoldDB" id="A0A1F5X1C9"/>